<dbReference type="GO" id="GO:0042995">
    <property type="term" value="C:cell projection"/>
    <property type="evidence" value="ECO:0007669"/>
    <property type="project" value="UniProtKB-SubCell"/>
</dbReference>
<proteinExistence type="inferred from homology"/>
<evidence type="ECO:0000256" key="10">
    <source>
        <dbReference type="ARBA" id="ARBA00023273"/>
    </source>
</evidence>
<dbReference type="PANTHER" id="PTHR46256:SF3">
    <property type="entry name" value="MYOSIN MOTOR DOMAIN-CONTAINING PROTEIN"/>
    <property type="match status" value="1"/>
</dbReference>
<dbReference type="Proteomes" id="UP001209878">
    <property type="component" value="Unassembled WGS sequence"/>
</dbReference>
<reference evidence="14" key="1">
    <citation type="journal article" date="2023" name="Mol. Biol. Evol.">
        <title>Third-Generation Sequencing Reveals the Adaptive Role of the Epigenome in Three Deep-Sea Polychaetes.</title>
        <authorList>
            <person name="Perez M."/>
            <person name="Aroh O."/>
            <person name="Sun Y."/>
            <person name="Lan Y."/>
            <person name="Juniper S.K."/>
            <person name="Young C.R."/>
            <person name="Angers B."/>
            <person name="Qian P.Y."/>
        </authorList>
    </citation>
    <scope>NUCLEOTIDE SEQUENCE</scope>
    <source>
        <strain evidence="14">R07B-5</strain>
    </source>
</reference>
<dbReference type="SMART" id="SM00242">
    <property type="entry name" value="MYSc"/>
    <property type="match status" value="1"/>
</dbReference>
<evidence type="ECO:0000256" key="5">
    <source>
        <dbReference type="ARBA" id="ARBA00022741"/>
    </source>
</evidence>
<dbReference type="EMBL" id="JAODUO010000411">
    <property type="protein sequence ID" value="KAK2181099.1"/>
    <property type="molecule type" value="Genomic_DNA"/>
</dbReference>
<feature type="region of interest" description="Actin-binding" evidence="11">
    <location>
        <begin position="682"/>
        <end position="704"/>
    </location>
</feature>
<evidence type="ECO:0000256" key="8">
    <source>
        <dbReference type="ARBA" id="ARBA00023175"/>
    </source>
</evidence>
<dbReference type="PROSITE" id="PS51456">
    <property type="entry name" value="MYOSIN_MOTOR"/>
    <property type="match status" value="1"/>
</dbReference>
<keyword evidence="15" id="KW-1185">Reference proteome</keyword>
<evidence type="ECO:0000256" key="7">
    <source>
        <dbReference type="ARBA" id="ARBA00023123"/>
    </source>
</evidence>
<feature type="compositionally biased region" description="Acidic residues" evidence="12">
    <location>
        <begin position="16"/>
        <end position="36"/>
    </location>
</feature>
<evidence type="ECO:0000256" key="2">
    <source>
        <dbReference type="ARBA" id="ARBA00004316"/>
    </source>
</evidence>
<evidence type="ECO:0000313" key="14">
    <source>
        <dbReference type="EMBL" id="KAK2181099.1"/>
    </source>
</evidence>
<dbReference type="AlphaFoldDB" id="A0AAD9L0I9"/>
<dbReference type="GO" id="GO:0030832">
    <property type="term" value="P:regulation of actin filament length"/>
    <property type="evidence" value="ECO:0007669"/>
    <property type="project" value="TreeGrafter"/>
</dbReference>
<dbReference type="SUPFAM" id="SSF52540">
    <property type="entry name" value="P-loop containing nucleoside triphosphate hydrolases"/>
    <property type="match status" value="1"/>
</dbReference>
<protein>
    <recommendedName>
        <fullName evidence="13">Myosin motor domain-containing protein</fullName>
    </recommendedName>
</protein>
<feature type="binding site" evidence="11">
    <location>
        <begin position="155"/>
        <end position="162"/>
    </location>
    <ligand>
        <name>ATP</name>
        <dbReference type="ChEBI" id="CHEBI:30616"/>
    </ligand>
</feature>
<name>A0AAD9L0I9_RIDPI</name>
<comment type="caution">
    <text evidence="14">The sequence shown here is derived from an EMBL/GenBank/DDBJ whole genome shotgun (WGS) entry which is preliminary data.</text>
</comment>
<dbReference type="GO" id="GO:0016459">
    <property type="term" value="C:myosin complex"/>
    <property type="evidence" value="ECO:0007669"/>
    <property type="project" value="UniProtKB-KW"/>
</dbReference>
<dbReference type="InterPro" id="IPR001609">
    <property type="entry name" value="Myosin_head_motor_dom-like"/>
</dbReference>
<dbReference type="Gene3D" id="1.20.58.530">
    <property type="match status" value="1"/>
</dbReference>
<evidence type="ECO:0000313" key="15">
    <source>
        <dbReference type="Proteomes" id="UP001209878"/>
    </source>
</evidence>
<keyword evidence="8 11" id="KW-0505">Motor protein</keyword>
<dbReference type="PRINTS" id="PR00193">
    <property type="entry name" value="MYOSINHEAVY"/>
</dbReference>
<keyword evidence="3" id="KW-0963">Cytoplasm</keyword>
<accession>A0AAD9L0I9</accession>
<dbReference type="InterPro" id="IPR036961">
    <property type="entry name" value="Kinesin_motor_dom_sf"/>
</dbReference>
<keyword evidence="7 11" id="KW-0518">Myosin</keyword>
<dbReference type="GO" id="GO:0003779">
    <property type="term" value="F:actin binding"/>
    <property type="evidence" value="ECO:0007669"/>
    <property type="project" value="UniProtKB-KW"/>
</dbReference>
<comment type="subcellular location">
    <subcellularLocation>
        <location evidence="2">Cell projection</location>
    </subcellularLocation>
    <subcellularLocation>
        <location evidence="1">Cytoplasm</location>
        <location evidence="1">Cytoskeleton</location>
    </subcellularLocation>
</comment>
<evidence type="ECO:0000256" key="11">
    <source>
        <dbReference type="PROSITE-ProRule" id="PRU00782"/>
    </source>
</evidence>
<keyword evidence="10" id="KW-0966">Cell projection</keyword>
<evidence type="ECO:0000256" key="3">
    <source>
        <dbReference type="ARBA" id="ARBA00022490"/>
    </source>
</evidence>
<feature type="domain" description="Myosin motor" evidence="13">
    <location>
        <begin position="61"/>
        <end position="748"/>
    </location>
</feature>
<keyword evidence="11" id="KW-0009">Actin-binding</keyword>
<evidence type="ECO:0000256" key="4">
    <source>
        <dbReference type="ARBA" id="ARBA00022737"/>
    </source>
</evidence>
<dbReference type="GO" id="GO:0000146">
    <property type="term" value="F:microfilament motor activity"/>
    <property type="evidence" value="ECO:0007669"/>
    <property type="project" value="TreeGrafter"/>
</dbReference>
<feature type="region of interest" description="Disordered" evidence="12">
    <location>
        <begin position="1"/>
        <end position="40"/>
    </location>
</feature>
<organism evidence="14 15">
    <name type="scientific">Ridgeia piscesae</name>
    <name type="common">Tubeworm</name>
    <dbReference type="NCBI Taxonomy" id="27915"/>
    <lineage>
        <taxon>Eukaryota</taxon>
        <taxon>Metazoa</taxon>
        <taxon>Spiralia</taxon>
        <taxon>Lophotrochozoa</taxon>
        <taxon>Annelida</taxon>
        <taxon>Polychaeta</taxon>
        <taxon>Sedentaria</taxon>
        <taxon>Canalipalpata</taxon>
        <taxon>Sabellida</taxon>
        <taxon>Siboglinidae</taxon>
        <taxon>Ridgeia</taxon>
    </lineage>
</organism>
<evidence type="ECO:0000256" key="6">
    <source>
        <dbReference type="ARBA" id="ARBA00022840"/>
    </source>
</evidence>
<evidence type="ECO:0000256" key="9">
    <source>
        <dbReference type="ARBA" id="ARBA00023212"/>
    </source>
</evidence>
<comment type="similarity">
    <text evidence="11">Belongs to the TRAFAC class myosin-kinesin ATPase superfamily. Myosin family.</text>
</comment>
<evidence type="ECO:0000256" key="12">
    <source>
        <dbReference type="SAM" id="MobiDB-lite"/>
    </source>
</evidence>
<evidence type="ECO:0000259" key="13">
    <source>
        <dbReference type="PROSITE" id="PS51456"/>
    </source>
</evidence>
<sequence length="748" mass="85781">MNKNVRFQGEPTPDYYEPEIDYEEPVPDYDNYDDNDNMPLGATAAAAQDTGTLRQMSRSADTEHDLSAMENLNEASILRVLEERFSHDVIQTYIGDVLIVINPYKKLDLYGERYHEMYKFVNRRADLEPHIYWTVDHAYRRMVDSTANQVILISGESGAGKTESTKLVVKHLTHICQSTVSDLHDRIVKVNPLLEAFGNAQTVMNHNSSRFGKFVELVFNGNGQMKGACIYDYLLEKSRVVHLGPHERNFHVFYYMFAGMPAETLRYYYLEDPMAHRILKSEDNQKGVFFGEYDKERCAQMFHDMESIMEEVGFTKDDIATVYTCLAAVLFITNVEFQPEDDDIGVIIMDDYPVNIVADLLTIDISKLTTALLSRTCVVNDEDIVALKTLEQANDERDAIAKSLYSRLFGWIVRQVNTNLMDTSQGSLSGSNTIGILDLSGFENFSDNSFEQLCINVANEKLQYFFNTFIFATEQAIYAEEGIDWSQIEFRNNEDILRLFLGEEGVGQTRHKKMAFGRQPDMFTIIDDESKSPRATDASLVLNWNKNIGTHQHFRLLDGDELAFIISHFADEVLYNASNFLEKNRDRLGNNLMNVLQKSENDFIKDLFKAELTDTGVLSRTKSRIRSGSTRVQCGRSVRRRDRGSISTDTVRRLKTRGKRQLPSGAVQKAQTTVSQHFRTSLDELMKKMNNAQPLFVRCIKPNNHQEPDKWKDNLVQRQLQYSGVLQIAKIARLGYPVRMAFSNFYKR</sequence>
<dbReference type="PANTHER" id="PTHR46256">
    <property type="entry name" value="AGAP011099-PA"/>
    <property type="match status" value="1"/>
</dbReference>
<evidence type="ECO:0000256" key="1">
    <source>
        <dbReference type="ARBA" id="ARBA00004245"/>
    </source>
</evidence>
<dbReference type="InterPro" id="IPR027417">
    <property type="entry name" value="P-loop_NTPase"/>
</dbReference>
<dbReference type="InterPro" id="IPR052409">
    <property type="entry name" value="Myosin-III_kinase_activity"/>
</dbReference>
<keyword evidence="9" id="KW-0206">Cytoskeleton</keyword>
<keyword evidence="5 11" id="KW-0547">Nucleotide-binding</keyword>
<keyword evidence="4" id="KW-0677">Repeat</keyword>
<dbReference type="Pfam" id="PF00063">
    <property type="entry name" value="Myosin_head"/>
    <property type="match status" value="1"/>
</dbReference>
<gene>
    <name evidence="14" type="ORF">NP493_411g02055</name>
</gene>
<keyword evidence="6 11" id="KW-0067">ATP-binding</keyword>
<dbReference type="Gene3D" id="1.10.10.820">
    <property type="match status" value="1"/>
</dbReference>
<dbReference type="Gene3D" id="3.40.850.10">
    <property type="entry name" value="Kinesin motor domain"/>
    <property type="match status" value="1"/>
</dbReference>
<dbReference type="Gene3D" id="1.20.120.720">
    <property type="entry name" value="Myosin VI head, motor domain, U50 subdomain"/>
    <property type="match status" value="1"/>
</dbReference>
<dbReference type="GO" id="GO:0004674">
    <property type="term" value="F:protein serine/threonine kinase activity"/>
    <property type="evidence" value="ECO:0007669"/>
    <property type="project" value="TreeGrafter"/>
</dbReference>
<dbReference type="GO" id="GO:0005524">
    <property type="term" value="F:ATP binding"/>
    <property type="evidence" value="ECO:0007669"/>
    <property type="project" value="UniProtKB-UniRule"/>
</dbReference>